<evidence type="ECO:0000256" key="1">
    <source>
        <dbReference type="SAM" id="MobiDB-lite"/>
    </source>
</evidence>
<organism evidence="2 3">
    <name type="scientific">Aotus nancymaae</name>
    <name type="common">Ma's night monkey</name>
    <dbReference type="NCBI Taxonomy" id="37293"/>
    <lineage>
        <taxon>Eukaryota</taxon>
        <taxon>Metazoa</taxon>
        <taxon>Chordata</taxon>
        <taxon>Craniata</taxon>
        <taxon>Vertebrata</taxon>
        <taxon>Euteleostomi</taxon>
        <taxon>Mammalia</taxon>
        <taxon>Eutheria</taxon>
        <taxon>Euarchontoglires</taxon>
        <taxon>Primates</taxon>
        <taxon>Haplorrhini</taxon>
        <taxon>Platyrrhini</taxon>
        <taxon>Aotidae</taxon>
        <taxon>Aotus</taxon>
    </lineage>
</organism>
<accession>A0A2K5DRB9</accession>
<feature type="region of interest" description="Disordered" evidence="1">
    <location>
        <begin position="55"/>
        <end position="74"/>
    </location>
</feature>
<keyword evidence="3" id="KW-1185">Reference proteome</keyword>
<reference evidence="2" key="2">
    <citation type="submission" date="2025-09" db="UniProtKB">
        <authorList>
            <consortium name="Ensembl"/>
        </authorList>
    </citation>
    <scope>IDENTIFICATION</scope>
</reference>
<proteinExistence type="predicted"/>
<dbReference type="AlphaFoldDB" id="A0A2K5DRB9"/>
<dbReference type="Proteomes" id="UP000233020">
    <property type="component" value="Unplaced"/>
</dbReference>
<dbReference type="Ensembl" id="ENSANAT00000041408.1">
    <property type="protein sequence ID" value="ENSANAP00000023498.1"/>
    <property type="gene ID" value="ENSANAG00000029503.1"/>
</dbReference>
<protein>
    <submittedName>
        <fullName evidence="2">Uncharacterized protein</fullName>
    </submittedName>
</protein>
<reference evidence="2" key="1">
    <citation type="submission" date="2025-08" db="UniProtKB">
        <authorList>
            <consortium name="Ensembl"/>
        </authorList>
    </citation>
    <scope>IDENTIFICATION</scope>
</reference>
<evidence type="ECO:0000313" key="3">
    <source>
        <dbReference type="Proteomes" id="UP000233020"/>
    </source>
</evidence>
<name>A0A2K5DRB9_AOTNA</name>
<feature type="compositionally biased region" description="Basic and acidic residues" evidence="1">
    <location>
        <begin position="56"/>
        <end position="74"/>
    </location>
</feature>
<dbReference type="OMA" id="CLEITWR"/>
<sequence>MPLPAAHSRLSYTSPRRSTEARGYFCLEITWRLENKGVGKRSEVTIHSTPFPLSLKKGEKSKNPKERIGEFEAP</sequence>
<evidence type="ECO:0000313" key="2">
    <source>
        <dbReference type="Ensembl" id="ENSANAP00000023498.1"/>
    </source>
</evidence>
<dbReference type="GeneTree" id="ENSGT00910000146950"/>